<comment type="caution">
    <text evidence="1">The sequence shown here is derived from an EMBL/GenBank/DDBJ whole genome shotgun (WGS) entry which is preliminary data.</text>
</comment>
<protein>
    <submittedName>
        <fullName evidence="1">Uncharacterized protein</fullName>
    </submittedName>
</protein>
<gene>
    <name evidence="1" type="ORF">CEXT_456681</name>
</gene>
<dbReference type="EMBL" id="BPLR01019022">
    <property type="protein sequence ID" value="GIZ04001.1"/>
    <property type="molecule type" value="Genomic_DNA"/>
</dbReference>
<reference evidence="1 2" key="1">
    <citation type="submission" date="2021-06" db="EMBL/GenBank/DDBJ databases">
        <title>Caerostris extrusa draft genome.</title>
        <authorList>
            <person name="Kono N."/>
            <person name="Arakawa K."/>
        </authorList>
    </citation>
    <scope>NUCLEOTIDE SEQUENCE [LARGE SCALE GENOMIC DNA]</scope>
</reference>
<name>A0AAV4YC86_CAEEX</name>
<dbReference type="Proteomes" id="UP001054945">
    <property type="component" value="Unassembled WGS sequence"/>
</dbReference>
<evidence type="ECO:0000313" key="2">
    <source>
        <dbReference type="Proteomes" id="UP001054945"/>
    </source>
</evidence>
<dbReference type="AlphaFoldDB" id="A0AAV4YC86"/>
<evidence type="ECO:0000313" key="1">
    <source>
        <dbReference type="EMBL" id="GIZ04001.1"/>
    </source>
</evidence>
<accession>A0AAV4YC86</accession>
<keyword evidence="2" id="KW-1185">Reference proteome</keyword>
<sequence>MNDLLLGDIARIRSPPFLVPNNNFRLQKSHFVIILLCFHLLQIEDENIEHRTCLHLLHNFYVFIFFRSSMFSSSDLLCYHLLQKLSSCNIVI</sequence>
<organism evidence="1 2">
    <name type="scientific">Caerostris extrusa</name>
    <name type="common">Bark spider</name>
    <name type="synonym">Caerostris bankana</name>
    <dbReference type="NCBI Taxonomy" id="172846"/>
    <lineage>
        <taxon>Eukaryota</taxon>
        <taxon>Metazoa</taxon>
        <taxon>Ecdysozoa</taxon>
        <taxon>Arthropoda</taxon>
        <taxon>Chelicerata</taxon>
        <taxon>Arachnida</taxon>
        <taxon>Araneae</taxon>
        <taxon>Araneomorphae</taxon>
        <taxon>Entelegynae</taxon>
        <taxon>Araneoidea</taxon>
        <taxon>Araneidae</taxon>
        <taxon>Caerostris</taxon>
    </lineage>
</organism>
<proteinExistence type="predicted"/>